<dbReference type="Pfam" id="PF00400">
    <property type="entry name" value="WD40"/>
    <property type="match status" value="2"/>
</dbReference>
<dbReference type="PANTHER" id="PTHR19857:SF19">
    <property type="entry name" value="26S PROTEASOME REGULATORY SUBUNIT RPN14"/>
    <property type="match status" value="1"/>
</dbReference>
<keyword evidence="3" id="KW-0647">Proteasome</keyword>
<dbReference type="PROSITE" id="PS50082">
    <property type="entry name" value="WD_REPEATS_2"/>
    <property type="match status" value="2"/>
</dbReference>
<evidence type="ECO:0000256" key="2">
    <source>
        <dbReference type="ARBA" id="ARBA00022737"/>
    </source>
</evidence>
<sequence length="400" mass="42838">MSPLSTTVPLFSIQPTFLDVIANVQSGNTQKDSFYISCFVSNKSVHGTVDVYRSGSEVVARGKDGFDVQVGNHKPTLTVSCPELNVSNVLIKSPKSQITVHNPNSIETFDISPQGELYVVGGPNGELSLSSITDDGAFTRSLDGHLTYITKVLFFPSGQVVLSAGGDMQIKLWSAADGSNPRTFLGHKRAVTDLAMISRGRNFLSASKDGTVKLWECGSGSLMHSFTNPLDIPIEPTTMAVSKRYDGISAAPSSPLEFETDDKLLTIGYDNGDIAIYGLSTKNVLASIPTKSVDSEISNIDVVDDRIFVARGKNSEIWDLRSLTVPLETISLPSPVVGMGASAVDSVAFATQIGTPVVFEDHKVSYYAAGFGDSTIIGVKNRSRSDGIYFAGKNGSIKRY</sequence>
<dbReference type="InterPro" id="IPR001680">
    <property type="entry name" value="WD40_rpt"/>
</dbReference>
<dbReference type="GO" id="GO:0000502">
    <property type="term" value="C:proteasome complex"/>
    <property type="evidence" value="ECO:0007669"/>
    <property type="project" value="UniProtKB-KW"/>
</dbReference>
<dbReference type="OrthoDB" id="10257301at2759"/>
<reference evidence="6 7" key="1">
    <citation type="journal article" date="2016" name="Proc. Natl. Acad. Sci. U.S.A.">
        <title>Comparative genomics of biotechnologically important yeasts.</title>
        <authorList>
            <person name="Riley R."/>
            <person name="Haridas S."/>
            <person name="Wolfe K.H."/>
            <person name="Lopes M.R."/>
            <person name="Hittinger C.T."/>
            <person name="Goeker M."/>
            <person name="Salamov A.A."/>
            <person name="Wisecaver J.H."/>
            <person name="Long T.M."/>
            <person name="Calvey C.H."/>
            <person name="Aerts A.L."/>
            <person name="Barry K.W."/>
            <person name="Choi C."/>
            <person name="Clum A."/>
            <person name="Coughlan A.Y."/>
            <person name="Deshpande S."/>
            <person name="Douglass A.P."/>
            <person name="Hanson S.J."/>
            <person name="Klenk H.-P."/>
            <person name="LaButti K.M."/>
            <person name="Lapidus A."/>
            <person name="Lindquist E.A."/>
            <person name="Lipzen A.M."/>
            <person name="Meier-Kolthoff J.P."/>
            <person name="Ohm R.A."/>
            <person name="Otillar R.P."/>
            <person name="Pangilinan J.L."/>
            <person name="Peng Y."/>
            <person name="Rokas A."/>
            <person name="Rosa C.A."/>
            <person name="Scheuner C."/>
            <person name="Sibirny A.A."/>
            <person name="Slot J.C."/>
            <person name="Stielow J.B."/>
            <person name="Sun H."/>
            <person name="Kurtzman C.P."/>
            <person name="Blackwell M."/>
            <person name="Grigoriev I.V."/>
            <person name="Jeffries T.W."/>
        </authorList>
    </citation>
    <scope>NUCLEOTIDE SEQUENCE [LARGE SCALE GENOMIC DNA]</scope>
    <source>
        <strain evidence="6 7">NRRL Y-11557</strain>
    </source>
</reference>
<organism evidence="6 7">
    <name type="scientific">Lipomyces starkeyi NRRL Y-11557</name>
    <dbReference type="NCBI Taxonomy" id="675824"/>
    <lineage>
        <taxon>Eukaryota</taxon>
        <taxon>Fungi</taxon>
        <taxon>Dikarya</taxon>
        <taxon>Ascomycota</taxon>
        <taxon>Saccharomycotina</taxon>
        <taxon>Lipomycetes</taxon>
        <taxon>Lipomycetales</taxon>
        <taxon>Lipomycetaceae</taxon>
        <taxon>Lipomyces</taxon>
    </lineage>
</organism>
<dbReference type="Gene3D" id="2.130.10.10">
    <property type="entry name" value="YVTN repeat-like/Quinoprotein amine dehydrogenase"/>
    <property type="match status" value="2"/>
</dbReference>
<accession>A0A1E3QEY3</accession>
<evidence type="ECO:0000256" key="3">
    <source>
        <dbReference type="ARBA" id="ARBA00022942"/>
    </source>
</evidence>
<keyword evidence="7" id="KW-1185">Reference proteome</keyword>
<dbReference type="STRING" id="675824.A0A1E3QEY3"/>
<dbReference type="SMART" id="SM00320">
    <property type="entry name" value="WD40"/>
    <property type="match status" value="3"/>
</dbReference>
<evidence type="ECO:0000256" key="5">
    <source>
        <dbReference type="PROSITE-ProRule" id="PRU00221"/>
    </source>
</evidence>
<comment type="similarity">
    <text evidence="4">Belongs to the WD repeat PAAF1/RPN14 family.</text>
</comment>
<feature type="repeat" description="WD" evidence="5">
    <location>
        <begin position="184"/>
        <end position="225"/>
    </location>
</feature>
<dbReference type="EMBL" id="KV454290">
    <property type="protein sequence ID" value="ODQ75567.1"/>
    <property type="molecule type" value="Genomic_DNA"/>
</dbReference>
<evidence type="ECO:0000313" key="7">
    <source>
        <dbReference type="Proteomes" id="UP000094385"/>
    </source>
</evidence>
<dbReference type="InterPro" id="IPR015943">
    <property type="entry name" value="WD40/YVTN_repeat-like_dom_sf"/>
</dbReference>
<evidence type="ECO:0000313" key="6">
    <source>
        <dbReference type="EMBL" id="ODQ75567.1"/>
    </source>
</evidence>
<evidence type="ECO:0000256" key="4">
    <source>
        <dbReference type="ARBA" id="ARBA00038321"/>
    </source>
</evidence>
<keyword evidence="1 5" id="KW-0853">WD repeat</keyword>
<evidence type="ECO:0000256" key="1">
    <source>
        <dbReference type="ARBA" id="ARBA00022574"/>
    </source>
</evidence>
<feature type="repeat" description="WD" evidence="5">
    <location>
        <begin position="142"/>
        <end position="183"/>
    </location>
</feature>
<gene>
    <name evidence="6" type="ORF">LIPSTDRAFT_61181</name>
</gene>
<keyword evidence="2" id="KW-0677">Repeat</keyword>
<name>A0A1E3QEY3_LIPST</name>
<dbReference type="InterPro" id="IPR051179">
    <property type="entry name" value="WD_repeat_multifunction"/>
</dbReference>
<dbReference type="InterPro" id="IPR036322">
    <property type="entry name" value="WD40_repeat_dom_sf"/>
</dbReference>
<dbReference type="AlphaFoldDB" id="A0A1E3QEY3"/>
<protein>
    <submittedName>
        <fullName evidence="6">Uncharacterized protein</fullName>
    </submittedName>
</protein>
<dbReference type="Proteomes" id="UP000094385">
    <property type="component" value="Unassembled WGS sequence"/>
</dbReference>
<dbReference type="PROSITE" id="PS50294">
    <property type="entry name" value="WD_REPEATS_REGION"/>
    <property type="match status" value="2"/>
</dbReference>
<proteinExistence type="inferred from homology"/>
<dbReference type="PANTHER" id="PTHR19857">
    <property type="entry name" value="MITOCHONDRIAL DIVISION PROTEIN 1-RELATED"/>
    <property type="match status" value="1"/>
</dbReference>
<dbReference type="SUPFAM" id="SSF50978">
    <property type="entry name" value="WD40 repeat-like"/>
    <property type="match status" value="1"/>
</dbReference>